<comment type="caution">
    <text evidence="1">The sequence shown here is derived from an EMBL/GenBank/DDBJ whole genome shotgun (WGS) entry which is preliminary data.</text>
</comment>
<accession>A0A5B7JRW7</accession>
<dbReference type="Proteomes" id="UP000324222">
    <property type="component" value="Unassembled WGS sequence"/>
</dbReference>
<proteinExistence type="predicted"/>
<dbReference type="EMBL" id="VSRR010103840">
    <property type="protein sequence ID" value="MPC95877.1"/>
    <property type="molecule type" value="Genomic_DNA"/>
</dbReference>
<reference evidence="1 2" key="1">
    <citation type="submission" date="2019-05" db="EMBL/GenBank/DDBJ databases">
        <title>Another draft genome of Portunus trituberculatus and its Hox gene families provides insights of decapod evolution.</title>
        <authorList>
            <person name="Jeong J.-H."/>
            <person name="Song I."/>
            <person name="Kim S."/>
            <person name="Choi T."/>
            <person name="Kim D."/>
            <person name="Ryu S."/>
            <person name="Kim W."/>
        </authorList>
    </citation>
    <scope>NUCLEOTIDE SEQUENCE [LARGE SCALE GENOMIC DNA]</scope>
    <source>
        <tissue evidence="1">Muscle</tissue>
    </source>
</reference>
<keyword evidence="2" id="KW-1185">Reference proteome</keyword>
<gene>
    <name evidence="1" type="ORF">E2C01_091107</name>
</gene>
<protein>
    <submittedName>
        <fullName evidence="1">Uncharacterized protein</fullName>
    </submittedName>
</protein>
<sequence length="59" mass="6702">MDCLLAKHSHFYTGGATWKATDARRRWRKAAGNPQAATRPLSEGFRKGHLRLILTVMHL</sequence>
<dbReference type="AlphaFoldDB" id="A0A5B7JRW7"/>
<name>A0A5B7JRW7_PORTR</name>
<evidence type="ECO:0000313" key="1">
    <source>
        <dbReference type="EMBL" id="MPC95877.1"/>
    </source>
</evidence>
<organism evidence="1 2">
    <name type="scientific">Portunus trituberculatus</name>
    <name type="common">Swimming crab</name>
    <name type="synonym">Neptunus trituberculatus</name>
    <dbReference type="NCBI Taxonomy" id="210409"/>
    <lineage>
        <taxon>Eukaryota</taxon>
        <taxon>Metazoa</taxon>
        <taxon>Ecdysozoa</taxon>
        <taxon>Arthropoda</taxon>
        <taxon>Crustacea</taxon>
        <taxon>Multicrustacea</taxon>
        <taxon>Malacostraca</taxon>
        <taxon>Eumalacostraca</taxon>
        <taxon>Eucarida</taxon>
        <taxon>Decapoda</taxon>
        <taxon>Pleocyemata</taxon>
        <taxon>Brachyura</taxon>
        <taxon>Eubrachyura</taxon>
        <taxon>Portunoidea</taxon>
        <taxon>Portunidae</taxon>
        <taxon>Portuninae</taxon>
        <taxon>Portunus</taxon>
    </lineage>
</organism>
<evidence type="ECO:0000313" key="2">
    <source>
        <dbReference type="Proteomes" id="UP000324222"/>
    </source>
</evidence>